<evidence type="ECO:0000256" key="4">
    <source>
        <dbReference type="ARBA" id="ARBA00022989"/>
    </source>
</evidence>
<name>A0A6G1GIA1_9PEZI</name>
<evidence type="ECO:0000256" key="6">
    <source>
        <dbReference type="RuleBase" id="RU363132"/>
    </source>
</evidence>
<dbReference type="EMBL" id="ML975149">
    <property type="protein sequence ID" value="KAF1817590.1"/>
    <property type="molecule type" value="Genomic_DNA"/>
</dbReference>
<keyword evidence="10" id="KW-1185">Reference proteome</keyword>
<keyword evidence="2 6" id="KW-0812">Transmembrane</keyword>
<protein>
    <recommendedName>
        <fullName evidence="6">Reticulon-like protein</fullName>
    </recommendedName>
</protein>
<reference evidence="11" key="2">
    <citation type="submission" date="2020-04" db="EMBL/GenBank/DDBJ databases">
        <authorList>
            <consortium name="NCBI Genome Project"/>
        </authorList>
    </citation>
    <scope>NUCLEOTIDE SEQUENCE</scope>
    <source>
        <strain evidence="11">CBS 781.70</strain>
    </source>
</reference>
<evidence type="ECO:0000256" key="2">
    <source>
        <dbReference type="ARBA" id="ARBA00022692"/>
    </source>
</evidence>
<evidence type="ECO:0000256" key="7">
    <source>
        <dbReference type="SAM" id="MobiDB-lite"/>
    </source>
</evidence>
<feature type="transmembrane region" description="Helical" evidence="6">
    <location>
        <begin position="200"/>
        <end position="217"/>
    </location>
</feature>
<feature type="region of interest" description="Disordered" evidence="7">
    <location>
        <begin position="1"/>
        <end position="20"/>
    </location>
</feature>
<proteinExistence type="predicted"/>
<dbReference type="AlphaFoldDB" id="A0A6G1GIA1"/>
<evidence type="ECO:0000313" key="10">
    <source>
        <dbReference type="Proteomes" id="UP000504638"/>
    </source>
</evidence>
<reference evidence="11" key="3">
    <citation type="submission" date="2025-04" db="UniProtKB">
        <authorList>
            <consortium name="RefSeq"/>
        </authorList>
    </citation>
    <scope>IDENTIFICATION</scope>
    <source>
        <strain evidence="11">CBS 781.70</strain>
    </source>
</reference>
<accession>A0A6G1GIA1</accession>
<organism evidence="9">
    <name type="scientific">Eremomyces bilateralis CBS 781.70</name>
    <dbReference type="NCBI Taxonomy" id="1392243"/>
    <lineage>
        <taxon>Eukaryota</taxon>
        <taxon>Fungi</taxon>
        <taxon>Dikarya</taxon>
        <taxon>Ascomycota</taxon>
        <taxon>Pezizomycotina</taxon>
        <taxon>Dothideomycetes</taxon>
        <taxon>Dothideomycetes incertae sedis</taxon>
        <taxon>Eremomycetales</taxon>
        <taxon>Eremomycetaceae</taxon>
        <taxon>Eremomyces</taxon>
    </lineage>
</organism>
<evidence type="ECO:0000259" key="8">
    <source>
        <dbReference type="PROSITE" id="PS50845"/>
    </source>
</evidence>
<evidence type="ECO:0000313" key="11">
    <source>
        <dbReference type="RefSeq" id="XP_033539221.1"/>
    </source>
</evidence>
<reference evidence="9 11" key="1">
    <citation type="submission" date="2020-01" db="EMBL/GenBank/DDBJ databases">
        <authorList>
            <consortium name="DOE Joint Genome Institute"/>
            <person name="Haridas S."/>
            <person name="Albert R."/>
            <person name="Binder M."/>
            <person name="Bloem J."/>
            <person name="Labutti K."/>
            <person name="Salamov A."/>
            <person name="Andreopoulos B."/>
            <person name="Baker S.E."/>
            <person name="Barry K."/>
            <person name="Bills G."/>
            <person name="Bluhm B.H."/>
            <person name="Cannon C."/>
            <person name="Castanera R."/>
            <person name="Culley D.E."/>
            <person name="Daum C."/>
            <person name="Ezra D."/>
            <person name="Gonzalez J.B."/>
            <person name="Henrissat B."/>
            <person name="Kuo A."/>
            <person name="Liang C."/>
            <person name="Lipzen A."/>
            <person name="Lutzoni F."/>
            <person name="Magnuson J."/>
            <person name="Mondo S."/>
            <person name="Nolan M."/>
            <person name="Ohm R."/>
            <person name="Pangilinan J."/>
            <person name="Park H.-J."/>
            <person name="Ramirez L."/>
            <person name="Alfaro M."/>
            <person name="Sun H."/>
            <person name="Tritt A."/>
            <person name="Yoshinaga Y."/>
            <person name="Zwiers L.-H."/>
            <person name="Turgeon B.G."/>
            <person name="Goodwin S.B."/>
            <person name="Spatafora J.W."/>
            <person name="Crous P.W."/>
            <person name="Grigoriev I.V."/>
        </authorList>
    </citation>
    <scope>NUCLEOTIDE SEQUENCE</scope>
    <source>
        <strain evidence="9 11">CBS 781.70</strain>
    </source>
</reference>
<feature type="domain" description="Reticulon" evidence="8">
    <location>
        <begin position="95"/>
        <end position="292"/>
    </location>
</feature>
<keyword evidence="4 6" id="KW-1133">Transmembrane helix</keyword>
<keyword evidence="3 6" id="KW-0256">Endoplasmic reticulum</keyword>
<comment type="subcellular location">
    <subcellularLocation>
        <location evidence="1 6">Endoplasmic reticulum membrane</location>
        <topology evidence="1 6">Multi-pass membrane protein</topology>
    </subcellularLocation>
</comment>
<evidence type="ECO:0000256" key="1">
    <source>
        <dbReference type="ARBA" id="ARBA00004477"/>
    </source>
</evidence>
<dbReference type="Proteomes" id="UP000504638">
    <property type="component" value="Unplaced"/>
</dbReference>
<evidence type="ECO:0000256" key="5">
    <source>
        <dbReference type="ARBA" id="ARBA00023136"/>
    </source>
</evidence>
<keyword evidence="5 6" id="KW-0472">Membrane</keyword>
<dbReference type="PROSITE" id="PS50845">
    <property type="entry name" value="RETICULON"/>
    <property type="match status" value="1"/>
</dbReference>
<dbReference type="RefSeq" id="XP_033539221.1">
    <property type="nucleotide sequence ID" value="XM_033674598.1"/>
</dbReference>
<gene>
    <name evidence="9 11" type="ORF">P152DRAFT_23715</name>
</gene>
<dbReference type="Pfam" id="PF02453">
    <property type="entry name" value="Reticulon"/>
    <property type="match status" value="1"/>
</dbReference>
<dbReference type="OrthoDB" id="567788at2759"/>
<evidence type="ECO:0000313" key="9">
    <source>
        <dbReference type="EMBL" id="KAF1817590.1"/>
    </source>
</evidence>
<evidence type="ECO:0000256" key="3">
    <source>
        <dbReference type="ARBA" id="ARBA00022824"/>
    </source>
</evidence>
<dbReference type="GeneID" id="54415168"/>
<dbReference type="InterPro" id="IPR003388">
    <property type="entry name" value="Reticulon"/>
</dbReference>
<feature type="transmembrane region" description="Helical" evidence="6">
    <location>
        <begin position="223"/>
        <end position="241"/>
    </location>
</feature>
<sequence length="346" mass="38066">MADVHPRAIPTPAEPQDGNVVQNMMNSARETMESAQNNPTVKDVKHSLTEGPIAQGVKEQTGKASAEFQDLANSRTTPEQPAATGQPLTHYHSMLYRLLSWKNPRATAITFAANVLLIFAARYLNILRYAFKGLYMVLGITASAEIVGRSVFGNGFVTQLRPNRYFIIPRDSLERFTDDFGQLVNFVVIEFQRVVFAENIYVTLGAFLSTFLSYFLIKWLPLWGLALLATSTAYLAPLIYLQNKPFIDAHLQRASDLVSDQAQQMRLLAAERAGQYSELARSVAGEYTAKAQELVGGARQRGNGNVGEKKPVGVKEGDFPRAPREEPVVVEGVTSGAEPSIPVASF</sequence>
<dbReference type="GO" id="GO:0005789">
    <property type="term" value="C:endoplasmic reticulum membrane"/>
    <property type="evidence" value="ECO:0007669"/>
    <property type="project" value="UniProtKB-SubCell"/>
</dbReference>
<feature type="region of interest" description="Disordered" evidence="7">
    <location>
        <begin position="298"/>
        <end position="346"/>
    </location>
</feature>
<feature type="compositionally biased region" description="Basic and acidic residues" evidence="7">
    <location>
        <begin position="307"/>
        <end position="327"/>
    </location>
</feature>
<feature type="transmembrane region" description="Helical" evidence="6">
    <location>
        <begin position="106"/>
        <end position="127"/>
    </location>
</feature>